<name>A0ABN2ZJX2_9ACTN</name>
<evidence type="ECO:0000259" key="3">
    <source>
        <dbReference type="Pfam" id="PF19843"/>
    </source>
</evidence>
<dbReference type="EMBL" id="BAAAQR010000003">
    <property type="protein sequence ID" value="GAA2143321.1"/>
    <property type="molecule type" value="Genomic_DNA"/>
</dbReference>
<gene>
    <name evidence="4" type="ORF">GCM10009844_15690</name>
</gene>
<dbReference type="RefSeq" id="WP_344149812.1">
    <property type="nucleotide sequence ID" value="NZ_BAAAQR010000003.1"/>
</dbReference>
<dbReference type="PROSITE" id="PS51257">
    <property type="entry name" value="PROKAR_LIPOPROTEIN"/>
    <property type="match status" value="1"/>
</dbReference>
<reference evidence="4 5" key="1">
    <citation type="journal article" date="2019" name="Int. J. Syst. Evol. Microbiol.">
        <title>The Global Catalogue of Microorganisms (GCM) 10K type strain sequencing project: providing services to taxonomists for standard genome sequencing and annotation.</title>
        <authorList>
            <consortium name="The Broad Institute Genomics Platform"/>
            <consortium name="The Broad Institute Genome Sequencing Center for Infectious Disease"/>
            <person name="Wu L."/>
            <person name="Ma J."/>
        </authorList>
    </citation>
    <scope>NUCLEOTIDE SEQUENCE [LARGE SCALE GENOMIC DNA]</scope>
    <source>
        <strain evidence="4 5">JCM 16022</strain>
    </source>
</reference>
<organism evidence="4 5">
    <name type="scientific">Nocardioides koreensis</name>
    <dbReference type="NCBI Taxonomy" id="433651"/>
    <lineage>
        <taxon>Bacteria</taxon>
        <taxon>Bacillati</taxon>
        <taxon>Actinomycetota</taxon>
        <taxon>Actinomycetes</taxon>
        <taxon>Propionibacteriales</taxon>
        <taxon>Nocardioidaceae</taxon>
        <taxon>Nocardioides</taxon>
    </lineage>
</organism>
<protein>
    <recommendedName>
        <fullName evidence="3">DUF6318 domain-containing protein</fullName>
    </recommendedName>
</protein>
<feature type="compositionally biased region" description="Low complexity" evidence="1">
    <location>
        <begin position="30"/>
        <end position="46"/>
    </location>
</feature>
<feature type="chain" id="PRO_5045509268" description="DUF6318 domain-containing protein" evidence="2">
    <location>
        <begin position="22"/>
        <end position="173"/>
    </location>
</feature>
<evidence type="ECO:0000313" key="5">
    <source>
        <dbReference type="Proteomes" id="UP001501771"/>
    </source>
</evidence>
<dbReference type="Pfam" id="PF19843">
    <property type="entry name" value="DUF6318"/>
    <property type="match status" value="1"/>
</dbReference>
<feature type="region of interest" description="Disordered" evidence="1">
    <location>
        <begin position="28"/>
        <end position="47"/>
    </location>
</feature>
<comment type="caution">
    <text evidence="4">The sequence shown here is derived from an EMBL/GenBank/DDBJ whole genome shotgun (WGS) entry which is preliminary data.</text>
</comment>
<evidence type="ECO:0000256" key="1">
    <source>
        <dbReference type="SAM" id="MobiDB-lite"/>
    </source>
</evidence>
<dbReference type="InterPro" id="IPR046281">
    <property type="entry name" value="DUF6318"/>
</dbReference>
<feature type="signal peptide" evidence="2">
    <location>
        <begin position="1"/>
        <end position="21"/>
    </location>
</feature>
<sequence>MNRSRLAVALGLALPVLLVGGCSDDPVPQVAPHESPAPSVSESSSPQALGPVATVRAWIKAQNFALQGGDTDALRELSAHPCKACDDFIEPIEDVYAKGGRFDTRGWKIEGAKARSGSKQPVVVDTAITISGGKTVRSAGSQPVAYEAEKHIMVFKVVQNEGRWAVSFIGFIS</sequence>
<feature type="domain" description="DUF6318" evidence="3">
    <location>
        <begin position="49"/>
        <end position="115"/>
    </location>
</feature>
<keyword evidence="5" id="KW-1185">Reference proteome</keyword>
<dbReference type="Proteomes" id="UP001501771">
    <property type="component" value="Unassembled WGS sequence"/>
</dbReference>
<evidence type="ECO:0000256" key="2">
    <source>
        <dbReference type="SAM" id="SignalP"/>
    </source>
</evidence>
<evidence type="ECO:0000313" key="4">
    <source>
        <dbReference type="EMBL" id="GAA2143321.1"/>
    </source>
</evidence>
<proteinExistence type="predicted"/>
<accession>A0ABN2ZJX2</accession>
<keyword evidence="2" id="KW-0732">Signal</keyword>